<comment type="catalytic activity">
    <reaction evidence="1">
        <text>Endohydrolysis of (1-&gt;4)-beta-D-glucosidic linkages in cellulose, lichenin and cereal beta-D-glucans.</text>
        <dbReference type="EC" id="3.2.1.4"/>
    </reaction>
</comment>
<feature type="active site" description="Nucleophile" evidence="8">
    <location>
        <position position="202"/>
    </location>
</feature>
<keyword evidence="7 9" id="KW-0119">Carbohydrate metabolism</keyword>
<keyword evidence="4 9" id="KW-0378">Hydrolase</keyword>
<dbReference type="InterPro" id="IPR019834">
    <property type="entry name" value="Glyco_hydro_8_CS"/>
</dbReference>
<evidence type="ECO:0000256" key="7">
    <source>
        <dbReference type="ARBA" id="ARBA00023326"/>
    </source>
</evidence>
<evidence type="ECO:0000256" key="3">
    <source>
        <dbReference type="ARBA" id="ARBA00022729"/>
    </source>
</evidence>
<sequence>MNDIKKHKFPSHPLLSVVVASTVSLMPLTVFSSTTSQSDVTHYAPSDVGPDDAVIIIDDWEPPADPKPDQVKHPYPQQHNFQKLTKPSQHQQDVLNQQVKSYFEQWQKSYIKASNGNTPGGGYYVAMKGTGGDGNEITTSEAHGYGMLILVLMADATNSTQDKFDGMYNMYDKHRSKGNSHLMSWVIDESESPNKDSNSATDGDLDIAYALLLADKQWGSTGKVNYLKEAKRIIQQGILKSNLNSQSKRLMLGDWDTNQWSTRSSDWMIGHLRAFYQATKDDSWNQAVDTIFKVSTQIQQNHSQSTGLMPDFIVGESAKPAPPDFLEGETDDDFSWNACRFPLRVAVDAVHHNQDASRDLLKPIIQWITNATDSNPSSIMAGYTLDGTPLVGYSSMAFTAPMIAAAAAIGDTQYQSFVNKGWDIMRKTKDSYYSDTINLLAMLFISGNWWTPAEASQQQPEQPVFTEDFESTSSKPLNLKLSETVKVKDDCGNNHGKCLRISYHPNEQGSPRITSRYSLPPARAYTLNYDVLFEPGFEFVKGGKLPGLGPVQAVRQAILKAGVHV</sequence>
<reference evidence="11 12" key="1">
    <citation type="submission" date="2021-04" db="EMBL/GenBank/DDBJ databases">
        <authorList>
            <person name="Pira H."/>
            <person name="Risdian C."/>
            <person name="Wink J."/>
        </authorList>
    </citation>
    <scope>NUCLEOTIDE SEQUENCE [LARGE SCALE GENOMIC DNA]</scope>
    <source>
        <strain evidence="11 12">WH53</strain>
    </source>
</reference>
<gene>
    <name evidence="11" type="ORF">KCG35_12330</name>
</gene>
<dbReference type="EMBL" id="JAGSOY010000026">
    <property type="protein sequence ID" value="MBU2711848.1"/>
    <property type="molecule type" value="Genomic_DNA"/>
</dbReference>
<evidence type="ECO:0000256" key="8">
    <source>
        <dbReference type="PROSITE-ProRule" id="PRU10058"/>
    </source>
</evidence>
<dbReference type="EC" id="3.2.1.-" evidence="9"/>
<dbReference type="PROSITE" id="PS00812">
    <property type="entry name" value="GLYCOSYL_HYDROL_F8"/>
    <property type="match status" value="1"/>
</dbReference>
<dbReference type="SUPFAM" id="SSF48208">
    <property type="entry name" value="Six-hairpin glycosidases"/>
    <property type="match status" value="1"/>
</dbReference>
<evidence type="ECO:0000256" key="9">
    <source>
        <dbReference type="RuleBase" id="RU361167"/>
    </source>
</evidence>
<dbReference type="Pfam" id="PF01270">
    <property type="entry name" value="Glyco_hydro_8"/>
    <property type="match status" value="1"/>
</dbReference>
<comment type="caution">
    <text evidence="11">The sequence shown here is derived from an EMBL/GenBank/DDBJ whole genome shotgun (WGS) entry which is preliminary data.</text>
</comment>
<name>A0ABS5ZCQ9_9GAMM</name>
<protein>
    <recommendedName>
        <fullName evidence="9">Glucanase</fullName>
        <ecNumber evidence="9">3.2.1.-</ecNumber>
    </recommendedName>
</protein>
<evidence type="ECO:0000313" key="11">
    <source>
        <dbReference type="EMBL" id="MBU2711848.1"/>
    </source>
</evidence>
<keyword evidence="12" id="KW-1185">Reference proteome</keyword>
<dbReference type="InterPro" id="IPR008928">
    <property type="entry name" value="6-hairpin_glycosidase_sf"/>
</dbReference>
<dbReference type="InterPro" id="IPR048958">
    <property type="entry name" value="Polysacc_lyase_14"/>
</dbReference>
<evidence type="ECO:0000256" key="4">
    <source>
        <dbReference type="ARBA" id="ARBA00022801"/>
    </source>
</evidence>
<dbReference type="InterPro" id="IPR002037">
    <property type="entry name" value="Glyco_hydro_8"/>
</dbReference>
<keyword evidence="7 9" id="KW-0624">Polysaccharide degradation</keyword>
<accession>A0ABS5ZCQ9</accession>
<dbReference type="InterPro" id="IPR012341">
    <property type="entry name" value="6hp_glycosidase-like_sf"/>
</dbReference>
<evidence type="ECO:0000256" key="5">
    <source>
        <dbReference type="ARBA" id="ARBA00023001"/>
    </source>
</evidence>
<dbReference type="Pfam" id="PF21294">
    <property type="entry name" value="Polysacc_lyase_14"/>
    <property type="match status" value="1"/>
</dbReference>
<evidence type="ECO:0000313" key="12">
    <source>
        <dbReference type="Proteomes" id="UP000690515"/>
    </source>
</evidence>
<dbReference type="Gene3D" id="1.50.10.10">
    <property type="match status" value="1"/>
</dbReference>
<keyword evidence="6 9" id="KW-0326">Glycosidase</keyword>
<dbReference type="Proteomes" id="UP000690515">
    <property type="component" value="Unassembled WGS sequence"/>
</dbReference>
<comment type="similarity">
    <text evidence="2 9">Belongs to the glycosyl hydrolase 8 (cellulase D) family.</text>
</comment>
<evidence type="ECO:0000256" key="6">
    <source>
        <dbReference type="ARBA" id="ARBA00023295"/>
    </source>
</evidence>
<evidence type="ECO:0000259" key="10">
    <source>
        <dbReference type="Pfam" id="PF21294"/>
    </source>
</evidence>
<dbReference type="Gene3D" id="2.60.120.200">
    <property type="match status" value="1"/>
</dbReference>
<keyword evidence="3" id="KW-0732">Signal</keyword>
<proteinExistence type="inferred from homology"/>
<keyword evidence="5" id="KW-0136">Cellulose degradation</keyword>
<evidence type="ECO:0000256" key="1">
    <source>
        <dbReference type="ARBA" id="ARBA00000966"/>
    </source>
</evidence>
<evidence type="ECO:0000256" key="2">
    <source>
        <dbReference type="ARBA" id="ARBA00009209"/>
    </source>
</evidence>
<dbReference type="RefSeq" id="WP_215820006.1">
    <property type="nucleotide sequence ID" value="NZ_JAGSOY010000026.1"/>
</dbReference>
<dbReference type="PRINTS" id="PR00735">
    <property type="entry name" value="GLHYDRLASE8"/>
</dbReference>
<feature type="domain" description="Polysaccharide lyase 14" evidence="10">
    <location>
        <begin position="522"/>
        <end position="548"/>
    </location>
</feature>
<organism evidence="11 12">
    <name type="scientific">Zooshikella harenae</name>
    <dbReference type="NCBI Taxonomy" id="2827238"/>
    <lineage>
        <taxon>Bacteria</taxon>
        <taxon>Pseudomonadati</taxon>
        <taxon>Pseudomonadota</taxon>
        <taxon>Gammaproteobacteria</taxon>
        <taxon>Oceanospirillales</taxon>
        <taxon>Zooshikellaceae</taxon>
        <taxon>Zooshikella</taxon>
    </lineage>
</organism>